<protein>
    <submittedName>
        <fullName evidence="1">Uncharacterized protein</fullName>
    </submittedName>
</protein>
<organism evidence="1">
    <name type="scientific">marine sediment metagenome</name>
    <dbReference type="NCBI Taxonomy" id="412755"/>
    <lineage>
        <taxon>unclassified sequences</taxon>
        <taxon>metagenomes</taxon>
        <taxon>ecological metagenomes</taxon>
    </lineage>
</organism>
<reference evidence="1" key="1">
    <citation type="journal article" date="2015" name="Nature">
        <title>Complex archaea that bridge the gap between prokaryotes and eukaryotes.</title>
        <authorList>
            <person name="Spang A."/>
            <person name="Saw J.H."/>
            <person name="Jorgensen S.L."/>
            <person name="Zaremba-Niedzwiedzka K."/>
            <person name="Martijn J."/>
            <person name="Lind A.E."/>
            <person name="van Eijk R."/>
            <person name="Schleper C."/>
            <person name="Guy L."/>
            <person name="Ettema T.J."/>
        </authorList>
    </citation>
    <scope>NUCLEOTIDE SEQUENCE</scope>
</reference>
<dbReference type="EMBL" id="LAZR01005246">
    <property type="protein sequence ID" value="KKN01569.1"/>
    <property type="molecule type" value="Genomic_DNA"/>
</dbReference>
<name>A0A0F9M762_9ZZZZ</name>
<evidence type="ECO:0000313" key="1">
    <source>
        <dbReference type="EMBL" id="KKN01569.1"/>
    </source>
</evidence>
<sequence>MYHLKIGGLQITCDTAEEVAQLIQLCIRPKARRKKTRPNKYNKPLSLYPMKFEDVVRGLLQTKPADS</sequence>
<proteinExistence type="predicted"/>
<accession>A0A0F9M762</accession>
<comment type="caution">
    <text evidence="1">The sequence shown here is derived from an EMBL/GenBank/DDBJ whole genome shotgun (WGS) entry which is preliminary data.</text>
</comment>
<gene>
    <name evidence="1" type="ORF">LCGC14_1126420</name>
</gene>
<dbReference type="AlphaFoldDB" id="A0A0F9M762"/>